<organism evidence="1">
    <name type="scientific">virus sp. cti5L29</name>
    <dbReference type="NCBI Taxonomy" id="2826813"/>
    <lineage>
        <taxon>Viruses</taxon>
    </lineage>
</organism>
<reference evidence="1" key="1">
    <citation type="journal article" date="2021" name="Proc. Natl. Acad. Sci. U.S.A.">
        <title>A Catalog of Tens of Thousands of Viruses from Human Metagenomes Reveals Hidden Associations with Chronic Diseases.</title>
        <authorList>
            <person name="Tisza M.J."/>
            <person name="Buck C.B."/>
        </authorList>
    </citation>
    <scope>NUCLEOTIDE SEQUENCE</scope>
    <source>
        <strain evidence="1">Cti5L29</strain>
    </source>
</reference>
<dbReference type="InterPro" id="IPR005564">
    <property type="entry name" value="Major_capsid_GpE"/>
</dbReference>
<evidence type="ECO:0000313" key="1">
    <source>
        <dbReference type="EMBL" id="DAE27575.1"/>
    </source>
</evidence>
<accession>A0A8S5R898</accession>
<protein>
    <submittedName>
        <fullName evidence="1">Major capsid protein</fullName>
    </submittedName>
</protein>
<sequence>MATIYEEITAPIIARKWTENNEQRKPFLGEAFFPQRKQLGIELSIFKGNAPKTRPLDLSSFDAKVIPISREAFQKITTEMPFFKNSLVVDEKQRQQLNMVLQTGNDVYKNAILNLIFNDESRLLANADVTREMLRMQLMTTGAIAFASNGQAISYDFGVPSDNKVSSDWHASTTADPVKDINDWCDAVEEATGVRPRNILMNRNTLKLFVSASSVKNALYVFANGTVTPNTTSAQRYIEQETNTRIFVYDKGYTDEETGKFVKFVADDVVVIFPDSVGEGVFGTTPEESDLMSGATDAVVSIVDDGVAVTTTKLTDPVNVETKVSMIYLPILMSPEQMIIADVKASEGP</sequence>
<dbReference type="Pfam" id="PF03864">
    <property type="entry name" value="Phage_cap_E"/>
    <property type="match status" value="1"/>
</dbReference>
<dbReference type="InterPro" id="IPR053738">
    <property type="entry name" value="Lambda_capsid_assembly"/>
</dbReference>
<dbReference type="EMBL" id="BK015841">
    <property type="protein sequence ID" value="DAE27575.1"/>
    <property type="molecule type" value="Genomic_DNA"/>
</dbReference>
<dbReference type="Gene3D" id="3.90.1690.10">
    <property type="entry name" value="phage-related protein like domain"/>
    <property type="match status" value="1"/>
</dbReference>
<proteinExistence type="predicted"/>
<name>A0A8S5R898_9VIRU</name>